<dbReference type="Pfam" id="PF26200">
    <property type="entry name" value="Rcat_RNF216"/>
    <property type="match status" value="1"/>
</dbReference>
<evidence type="ECO:0000256" key="7">
    <source>
        <dbReference type="ARBA" id="ARBA00022833"/>
    </source>
</evidence>
<dbReference type="InterPro" id="IPR051628">
    <property type="entry name" value="LUBAC_E3_Ligases"/>
</dbReference>
<dbReference type="EMBL" id="LATX01001627">
    <property type="protein sequence ID" value="KTB39868.1"/>
    <property type="molecule type" value="Genomic_DNA"/>
</dbReference>
<evidence type="ECO:0000256" key="4">
    <source>
        <dbReference type="ARBA" id="ARBA00022737"/>
    </source>
</evidence>
<dbReference type="CDD" id="cd16630">
    <property type="entry name" value="RING-HC_RBR_RNF216"/>
    <property type="match status" value="1"/>
</dbReference>
<evidence type="ECO:0000256" key="3">
    <source>
        <dbReference type="ARBA" id="ARBA00022723"/>
    </source>
</evidence>
<dbReference type="Gene3D" id="1.20.120.1750">
    <property type="match status" value="1"/>
</dbReference>
<evidence type="ECO:0000313" key="10">
    <source>
        <dbReference type="Proteomes" id="UP000054988"/>
    </source>
</evidence>
<gene>
    <name evidence="9" type="ORF">WG66_7569</name>
</gene>
<protein>
    <recommendedName>
        <fullName evidence="8">RING-type domain-containing protein</fullName>
    </recommendedName>
</protein>
<evidence type="ECO:0000256" key="6">
    <source>
        <dbReference type="ARBA" id="ARBA00022786"/>
    </source>
</evidence>
<dbReference type="PROSITE" id="PS51873">
    <property type="entry name" value="TRIAD"/>
    <property type="match status" value="1"/>
</dbReference>
<dbReference type="AlphaFoldDB" id="A0A0W0FU62"/>
<keyword evidence="6" id="KW-0833">Ubl conjugation pathway</keyword>
<feature type="domain" description="RING-type" evidence="8">
    <location>
        <begin position="21"/>
        <end position="238"/>
    </location>
</feature>
<sequence length="394" mass="43989">MPPGQSTRDEAVPEPEEEIGDDIECGCCFSAYAFIKMIQCEDGHLFCTECMTSYAEGLLGSHNVNIVCMDQSGCKLPFPVSELRRFLPEKLMELYERIKQRKEIEMAGIEGLEECPFCEYKCVIENKEEKLFRCGNEENCGAISCRQCKKPDHLPKSCKEMEEDRVLDGRHTIEEAMMINQVSARALMRNCPKCGKGFVKEDGCNKMTCPNCYSLVCYVCRQLIPEGYAHFDQRTPGMPPPVVGSSSQAKKCPLWEHVEERHTREVEEAALKAKEEWQRENPDVDEKDIQVDIPKAASRLEAGRLPGLPNVPHLYGGMGLPAMQMQNIAGFGIPPPPPPQPIPRLRAPALAMPAYAPPRAMPPLPPPPPYVGPPMQIAPAVAAAARRLRARRAR</sequence>
<dbReference type="PANTHER" id="PTHR22770">
    <property type="entry name" value="UBIQUITIN CONJUGATING ENZYME 7 INTERACTING PROTEIN-RELATED"/>
    <property type="match status" value="1"/>
</dbReference>
<keyword evidence="5" id="KW-0863">Zinc-finger</keyword>
<dbReference type="InterPro" id="IPR044066">
    <property type="entry name" value="TRIAD_supradom"/>
</dbReference>
<proteinExistence type="predicted"/>
<reference evidence="9 10" key="1">
    <citation type="submission" date="2015-12" db="EMBL/GenBank/DDBJ databases">
        <title>Draft genome sequence of Moniliophthora roreri, the causal agent of frosty pod rot of cacao.</title>
        <authorList>
            <person name="Aime M.C."/>
            <person name="Diaz-Valderrama J.R."/>
            <person name="Kijpornyongpan T."/>
            <person name="Phillips-Mora W."/>
        </authorList>
    </citation>
    <scope>NUCLEOTIDE SEQUENCE [LARGE SCALE GENOMIC DNA]</scope>
    <source>
        <strain evidence="9 10">MCA 2952</strain>
    </source>
</reference>
<evidence type="ECO:0000313" key="9">
    <source>
        <dbReference type="EMBL" id="KTB39868.1"/>
    </source>
</evidence>
<evidence type="ECO:0000256" key="1">
    <source>
        <dbReference type="ARBA" id="ARBA00004906"/>
    </source>
</evidence>
<evidence type="ECO:0000256" key="2">
    <source>
        <dbReference type="ARBA" id="ARBA00022679"/>
    </source>
</evidence>
<dbReference type="Proteomes" id="UP000054988">
    <property type="component" value="Unassembled WGS sequence"/>
</dbReference>
<comment type="caution">
    <text evidence="9">The sequence shown here is derived from an EMBL/GenBank/DDBJ whole genome shotgun (WGS) entry which is preliminary data.</text>
</comment>
<dbReference type="eggNOG" id="KOG1812">
    <property type="taxonomic scope" value="Eukaryota"/>
</dbReference>
<accession>A0A0W0FU62</accession>
<keyword evidence="2" id="KW-0808">Transferase</keyword>
<dbReference type="CDD" id="cd20339">
    <property type="entry name" value="BRcat_RBR_RNF216"/>
    <property type="match status" value="1"/>
</dbReference>
<dbReference type="InterPro" id="IPR047544">
    <property type="entry name" value="RING-HC_RBR_RNF216"/>
</dbReference>
<dbReference type="InterPro" id="IPR013083">
    <property type="entry name" value="Znf_RING/FYVE/PHD"/>
</dbReference>
<keyword evidence="7" id="KW-0862">Zinc</keyword>
<evidence type="ECO:0000256" key="5">
    <source>
        <dbReference type="ARBA" id="ARBA00022771"/>
    </source>
</evidence>
<comment type="pathway">
    <text evidence="1">Protein modification; protein ubiquitination.</text>
</comment>
<evidence type="ECO:0000259" key="8">
    <source>
        <dbReference type="PROSITE" id="PS51873"/>
    </source>
</evidence>
<dbReference type="Gene3D" id="3.30.40.10">
    <property type="entry name" value="Zinc/RING finger domain, C3HC4 (zinc finger)"/>
    <property type="match status" value="1"/>
</dbReference>
<dbReference type="GO" id="GO:0008270">
    <property type="term" value="F:zinc ion binding"/>
    <property type="evidence" value="ECO:0007669"/>
    <property type="project" value="UniProtKB-KW"/>
</dbReference>
<keyword evidence="3" id="KW-0479">Metal-binding</keyword>
<dbReference type="PANTHER" id="PTHR22770:SF47">
    <property type="entry name" value="E3 UBIQUITIN-PROTEIN LIGASE RNF216"/>
    <property type="match status" value="1"/>
</dbReference>
<name>A0A0W0FU62_MONRR</name>
<dbReference type="GO" id="GO:0016740">
    <property type="term" value="F:transferase activity"/>
    <property type="evidence" value="ECO:0007669"/>
    <property type="project" value="UniProtKB-KW"/>
</dbReference>
<dbReference type="SUPFAM" id="SSF57850">
    <property type="entry name" value="RING/U-box"/>
    <property type="match status" value="2"/>
</dbReference>
<dbReference type="Pfam" id="PF26191">
    <property type="entry name" value="RING-HC_RBR_RNF216"/>
    <property type="match status" value="1"/>
</dbReference>
<organism evidence="9 10">
    <name type="scientific">Moniliophthora roreri</name>
    <name type="common">Frosty pod rot fungus</name>
    <name type="synonym">Monilia roreri</name>
    <dbReference type="NCBI Taxonomy" id="221103"/>
    <lineage>
        <taxon>Eukaryota</taxon>
        <taxon>Fungi</taxon>
        <taxon>Dikarya</taxon>
        <taxon>Basidiomycota</taxon>
        <taxon>Agaricomycotina</taxon>
        <taxon>Agaricomycetes</taxon>
        <taxon>Agaricomycetidae</taxon>
        <taxon>Agaricales</taxon>
        <taxon>Marasmiineae</taxon>
        <taxon>Marasmiaceae</taxon>
        <taxon>Moniliophthora</taxon>
    </lineage>
</organism>
<dbReference type="InterPro" id="IPR047545">
    <property type="entry name" value="BRcat_RBR_RNF216"/>
</dbReference>
<keyword evidence="4" id="KW-0677">Repeat</keyword>